<evidence type="ECO:0000313" key="1">
    <source>
        <dbReference type="EMBL" id="KKK95290.1"/>
    </source>
</evidence>
<proteinExistence type="predicted"/>
<feature type="non-terminal residue" evidence="1">
    <location>
        <position position="141"/>
    </location>
</feature>
<sequence length="141" mass="14825">MATTAAALGSMLIKHLSGQITSTMKSAFNMLNVTTDGTQEATKFITTDSNTNQGIVKTTAFHLGSSGSEIQVTATPKEINEQADVSARGVAIAATKNVEETDNNKVFFLNAAGGFTVTMPKLSEVVSDGDKEELDPSRPLV</sequence>
<gene>
    <name evidence="1" type="ORF">LCGC14_2674320</name>
</gene>
<organism evidence="1">
    <name type="scientific">marine sediment metagenome</name>
    <dbReference type="NCBI Taxonomy" id="412755"/>
    <lineage>
        <taxon>unclassified sequences</taxon>
        <taxon>metagenomes</taxon>
        <taxon>ecological metagenomes</taxon>
    </lineage>
</organism>
<accession>A0A0F9AAP5</accession>
<dbReference type="EMBL" id="LAZR01046976">
    <property type="protein sequence ID" value="KKK95290.1"/>
    <property type="molecule type" value="Genomic_DNA"/>
</dbReference>
<reference evidence="1" key="1">
    <citation type="journal article" date="2015" name="Nature">
        <title>Complex archaea that bridge the gap between prokaryotes and eukaryotes.</title>
        <authorList>
            <person name="Spang A."/>
            <person name="Saw J.H."/>
            <person name="Jorgensen S.L."/>
            <person name="Zaremba-Niedzwiedzka K."/>
            <person name="Martijn J."/>
            <person name="Lind A.E."/>
            <person name="van Eijk R."/>
            <person name="Schleper C."/>
            <person name="Guy L."/>
            <person name="Ettema T.J."/>
        </authorList>
    </citation>
    <scope>NUCLEOTIDE SEQUENCE</scope>
</reference>
<name>A0A0F9AAP5_9ZZZZ</name>
<dbReference type="AlphaFoldDB" id="A0A0F9AAP5"/>
<protein>
    <submittedName>
        <fullName evidence="1">Uncharacterized protein</fullName>
    </submittedName>
</protein>
<comment type="caution">
    <text evidence="1">The sequence shown here is derived from an EMBL/GenBank/DDBJ whole genome shotgun (WGS) entry which is preliminary data.</text>
</comment>